<keyword evidence="2" id="KW-0472">Membrane</keyword>
<keyword evidence="3" id="KW-0378">Hydrolase</keyword>
<keyword evidence="4" id="KW-1185">Reference proteome</keyword>
<dbReference type="Proteomes" id="UP001206895">
    <property type="component" value="Unassembled WGS sequence"/>
</dbReference>
<name>A0ABT1H8T6_9NOCA</name>
<keyword evidence="3" id="KW-0540">Nuclease</keyword>
<evidence type="ECO:0000313" key="3">
    <source>
        <dbReference type="EMBL" id="MCP2174668.1"/>
    </source>
</evidence>
<evidence type="ECO:0000256" key="2">
    <source>
        <dbReference type="SAM" id="Phobius"/>
    </source>
</evidence>
<keyword evidence="2" id="KW-1133">Transmembrane helix</keyword>
<accession>A0ABT1H8T6</accession>
<keyword evidence="3" id="KW-0255">Endonuclease</keyword>
<keyword evidence="2" id="KW-0812">Transmembrane</keyword>
<gene>
    <name evidence="3" type="ORF">LX13_000475</name>
</gene>
<sequence>MRTIDRRYARPVAFTAAAVVALVALVVVIALPDHTSGSAESSSAFAATRALDRSTGPFAVANAAGYNGTVTAGDLRIGLDGLVVSAAGDAAGTISVADTTADYRQVGSSAIARGGEKFWRGVLGDAATTVPRSTDWAHLDLTRFPDLAGLLTPARLAATLSGEQRGAPNGSDATPDARSPAITDPVVRRTADATLVSGDTTVSTDDAGTGLVGVRGRIGAVTAGTTQTPVVADVRVVARDASAADALYRDLSAQSGELARSIAPGTALSLSRSTARPAPGACTPPTCDADVSIVATATDPIGSLSIVATATVGFESRGRAVGRPCVRTVTLGRSGTARFRCSVTALPRPNGPFAVRGKFSAAVFAETPPATITDRVTAGRAMSTATATGRFRRAGVKTNAAAARYGTQITGLPSTVVYEVGDQSFDGRADDGVLLVTRGPGYSEHLDSGGALESTWPGYQQLLTQARAQKSAAGSTPVRWVFAEKDAAAATTAALGANEITGIEVVTVPAAG</sequence>
<organism evidence="3 4">
    <name type="scientific">Williamsia maris</name>
    <dbReference type="NCBI Taxonomy" id="72806"/>
    <lineage>
        <taxon>Bacteria</taxon>
        <taxon>Bacillati</taxon>
        <taxon>Actinomycetota</taxon>
        <taxon>Actinomycetes</taxon>
        <taxon>Mycobacteriales</taxon>
        <taxon>Nocardiaceae</taxon>
        <taxon>Williamsia</taxon>
    </lineage>
</organism>
<evidence type="ECO:0000256" key="1">
    <source>
        <dbReference type="SAM" id="MobiDB-lite"/>
    </source>
</evidence>
<evidence type="ECO:0000313" key="4">
    <source>
        <dbReference type="Proteomes" id="UP001206895"/>
    </source>
</evidence>
<dbReference type="EMBL" id="JAMTCJ010000001">
    <property type="protein sequence ID" value="MCP2174668.1"/>
    <property type="molecule type" value="Genomic_DNA"/>
</dbReference>
<proteinExistence type="predicted"/>
<protein>
    <submittedName>
        <fullName evidence="3">Restriction endonuclease fold toxin 5</fullName>
    </submittedName>
</protein>
<dbReference type="GO" id="GO:0004519">
    <property type="term" value="F:endonuclease activity"/>
    <property type="evidence" value="ECO:0007669"/>
    <property type="project" value="UniProtKB-KW"/>
</dbReference>
<feature type="region of interest" description="Disordered" evidence="1">
    <location>
        <begin position="161"/>
        <end position="188"/>
    </location>
</feature>
<dbReference type="RefSeq" id="WP_253659703.1">
    <property type="nucleotide sequence ID" value="NZ_BAAAJQ010000001.1"/>
</dbReference>
<comment type="caution">
    <text evidence="3">The sequence shown here is derived from an EMBL/GenBank/DDBJ whole genome shotgun (WGS) entry which is preliminary data.</text>
</comment>
<reference evidence="3 4" key="1">
    <citation type="submission" date="2022-06" db="EMBL/GenBank/DDBJ databases">
        <title>Genomic Encyclopedia of Archaeal and Bacterial Type Strains, Phase II (KMG-II): from individual species to whole genera.</title>
        <authorList>
            <person name="Goeker M."/>
        </authorList>
    </citation>
    <scope>NUCLEOTIDE SEQUENCE [LARGE SCALE GENOMIC DNA]</scope>
    <source>
        <strain evidence="3 4">DSM 44693</strain>
    </source>
</reference>
<feature type="transmembrane region" description="Helical" evidence="2">
    <location>
        <begin position="12"/>
        <end position="31"/>
    </location>
</feature>